<sequence length="603" mass="67977">MGKEFDNEYFKQLTKLLKIEHVMTKGYNSRANGAVERFNKTLMHIMTKKAALPVEWDDQVAFAVYAYNNIAHSTTGESPIFLMSGRDPKGPLDLAGEDAVGMSYVNVDEYKHLMTAELVKAHALAKERALQEQEKYKYLFDQKHKTEHGRYPVLGSRVLVEIPSEKLGARCPKLVNKWKGPCRVIQCSETSATVVPILGKKGEEMVIPFEHLRVIPIEMEDVPIETVKGRAKKRAQKLQNVNAIDSPTNFTYFRDLFCCKCPSPCTWSPREAPSARTTSPTQLQRMMELIKLDPNLKEKDQIRELLLLSQSAIEGLSTVPDERTFSALATCPTLPLFASEINGWEAAYLQCRRDLVRKHLGFSFGSTKTIQVICAPGVTVDNVPVQASKMTMLKDLASVTEDTYSQMLRHDTGIVAVVVPISIKDEDQDAWRAIVNAVPSSAVVYLIPEHMTRFDHSHMAMFTSLFGRVMRDHGELVVVSPDEICTEELNRPLYLVSEIVSATKYWRIVRALLEGHEHQWPQFMVSDEKEDRIATGNRQVSEEAITKPGPSQPSTHRNHEWKKEGFVRGGGSRGHGQSRGGVHKSYHPYPSRHHGKSTTPQKK</sequence>
<dbReference type="InterPro" id="IPR001584">
    <property type="entry name" value="Integrase_cat-core"/>
</dbReference>
<feature type="compositionally biased region" description="Gly residues" evidence="1">
    <location>
        <begin position="567"/>
        <end position="579"/>
    </location>
</feature>
<dbReference type="GO" id="GO:0003676">
    <property type="term" value="F:nucleic acid binding"/>
    <property type="evidence" value="ECO:0007669"/>
    <property type="project" value="InterPro"/>
</dbReference>
<dbReference type="InterPro" id="IPR012337">
    <property type="entry name" value="RNaseH-like_sf"/>
</dbReference>
<dbReference type="KEGG" id="crq:GCK72_015473"/>
<dbReference type="PANTHER" id="PTHR37984">
    <property type="entry name" value="PROTEIN CBG26694"/>
    <property type="match status" value="1"/>
</dbReference>
<dbReference type="RefSeq" id="XP_003091974.2">
    <property type="nucleotide sequence ID" value="XM_003091926.2"/>
</dbReference>
<dbReference type="AlphaFoldDB" id="A0A6A5GX67"/>
<dbReference type="CTD" id="9804107"/>
<dbReference type="InterPro" id="IPR050951">
    <property type="entry name" value="Retrovirus_Pol_polyprotein"/>
</dbReference>
<dbReference type="GeneID" id="9804107"/>
<comment type="caution">
    <text evidence="3">The sequence shown here is derived from an EMBL/GenBank/DDBJ whole genome shotgun (WGS) entry which is preliminary data.</text>
</comment>
<organism evidence="3 4">
    <name type="scientific">Caenorhabditis remanei</name>
    <name type="common">Caenorhabditis vulgaris</name>
    <dbReference type="NCBI Taxonomy" id="31234"/>
    <lineage>
        <taxon>Eukaryota</taxon>
        <taxon>Metazoa</taxon>
        <taxon>Ecdysozoa</taxon>
        <taxon>Nematoda</taxon>
        <taxon>Chromadorea</taxon>
        <taxon>Rhabditida</taxon>
        <taxon>Rhabditina</taxon>
        <taxon>Rhabditomorpha</taxon>
        <taxon>Rhabditoidea</taxon>
        <taxon>Rhabditidae</taxon>
        <taxon>Peloderinae</taxon>
        <taxon>Caenorhabditis</taxon>
    </lineage>
</organism>
<evidence type="ECO:0000313" key="4">
    <source>
        <dbReference type="Proteomes" id="UP000483820"/>
    </source>
</evidence>
<dbReference type="Proteomes" id="UP000483820">
    <property type="component" value="Chromosome IV"/>
</dbReference>
<reference evidence="3 4" key="1">
    <citation type="submission" date="2019-12" db="EMBL/GenBank/DDBJ databases">
        <title>Chromosome-level assembly of the Caenorhabditis remanei genome.</title>
        <authorList>
            <person name="Teterina A.A."/>
            <person name="Willis J.H."/>
            <person name="Phillips P.C."/>
        </authorList>
    </citation>
    <scope>NUCLEOTIDE SEQUENCE [LARGE SCALE GENOMIC DNA]</scope>
    <source>
        <strain evidence="3 4">PX506</strain>
        <tissue evidence="3">Whole organism</tissue>
    </source>
</reference>
<feature type="compositionally biased region" description="Basic and acidic residues" evidence="1">
    <location>
        <begin position="557"/>
        <end position="566"/>
    </location>
</feature>
<dbReference type="PROSITE" id="PS50994">
    <property type="entry name" value="INTEGRASE"/>
    <property type="match status" value="1"/>
</dbReference>
<gene>
    <name evidence="3" type="ORF">GCK72_015473</name>
</gene>
<proteinExistence type="predicted"/>
<dbReference type="InterPro" id="IPR036397">
    <property type="entry name" value="RNaseH_sf"/>
</dbReference>
<evidence type="ECO:0000313" key="3">
    <source>
        <dbReference type="EMBL" id="KAF1759013.1"/>
    </source>
</evidence>
<dbReference type="EMBL" id="WUAV01000004">
    <property type="protein sequence ID" value="KAF1759013.1"/>
    <property type="molecule type" value="Genomic_DNA"/>
</dbReference>
<evidence type="ECO:0000256" key="1">
    <source>
        <dbReference type="SAM" id="MobiDB-lite"/>
    </source>
</evidence>
<dbReference type="PANTHER" id="PTHR37984:SF15">
    <property type="entry name" value="INTEGRASE CATALYTIC DOMAIN-CONTAINING PROTEIN"/>
    <property type="match status" value="1"/>
</dbReference>
<protein>
    <recommendedName>
        <fullName evidence="2">Integrase catalytic domain-containing protein</fullName>
    </recommendedName>
</protein>
<dbReference type="SUPFAM" id="SSF53098">
    <property type="entry name" value="Ribonuclease H-like"/>
    <property type="match status" value="1"/>
</dbReference>
<dbReference type="Gene3D" id="3.30.420.10">
    <property type="entry name" value="Ribonuclease H-like superfamily/Ribonuclease H"/>
    <property type="match status" value="1"/>
</dbReference>
<feature type="compositionally biased region" description="Basic residues" evidence="1">
    <location>
        <begin position="581"/>
        <end position="603"/>
    </location>
</feature>
<evidence type="ECO:0000259" key="2">
    <source>
        <dbReference type="PROSITE" id="PS50994"/>
    </source>
</evidence>
<name>A0A6A5GX67_CAERE</name>
<feature type="domain" description="Integrase catalytic" evidence="2">
    <location>
        <begin position="1"/>
        <end position="87"/>
    </location>
</feature>
<dbReference type="GO" id="GO:0015074">
    <property type="term" value="P:DNA integration"/>
    <property type="evidence" value="ECO:0007669"/>
    <property type="project" value="InterPro"/>
</dbReference>
<feature type="region of interest" description="Disordered" evidence="1">
    <location>
        <begin position="529"/>
        <end position="603"/>
    </location>
</feature>
<accession>A0A6A5GX67</accession>